<organism evidence="4 5">
    <name type="scientific">Tricholomella constricta</name>
    <dbReference type="NCBI Taxonomy" id="117010"/>
    <lineage>
        <taxon>Eukaryota</taxon>
        <taxon>Fungi</taxon>
        <taxon>Dikarya</taxon>
        <taxon>Basidiomycota</taxon>
        <taxon>Agaricomycotina</taxon>
        <taxon>Agaricomycetes</taxon>
        <taxon>Agaricomycetidae</taxon>
        <taxon>Agaricales</taxon>
        <taxon>Tricholomatineae</taxon>
        <taxon>Lyophyllaceae</taxon>
        <taxon>Tricholomella</taxon>
    </lineage>
</organism>
<sequence>MLMTLVLSLPLQLLIVEIPDPLQISTKRPADASLDTSCYCSSSIHVQTSMLLPSRRRHTLKLSSASRISPSIDSPQHVTSVRFLDTLHLAFVTHGLYFYLVSNFGNLVALVSPTWSFLVEIYLTCVSDFIVRCIYGRRVWIVTGQNKLLAACIAITSTLTCVTGFAFASRAFSVKTFENFSKISYFLYIALGSGVVADLLIASSLCLYLSKSRTGFRKTDSIVNALIMYAINTSLLTTICSAACFITYTIWPKEFTFIGIYFSLSKLYLNSLLATLNNREALAEKISGVSNFSLSNMNSPSKASASRHGPPLVVSIDREVVNSFEFGDARKHGKSTSDIP</sequence>
<dbReference type="InterPro" id="IPR045339">
    <property type="entry name" value="DUF6534"/>
</dbReference>
<dbReference type="OrthoDB" id="2745105at2759"/>
<protein>
    <recommendedName>
        <fullName evidence="3">DUF6534 domain-containing protein</fullName>
    </recommendedName>
</protein>
<evidence type="ECO:0000256" key="2">
    <source>
        <dbReference type="SAM" id="SignalP"/>
    </source>
</evidence>
<keyword evidence="2" id="KW-0732">Signal</keyword>
<dbReference type="EMBL" id="JAACJP010000052">
    <property type="protein sequence ID" value="KAF5370471.1"/>
    <property type="molecule type" value="Genomic_DNA"/>
</dbReference>
<feature type="chain" id="PRO_5034112784" description="DUF6534 domain-containing protein" evidence="2">
    <location>
        <begin position="16"/>
        <end position="340"/>
    </location>
</feature>
<evidence type="ECO:0000256" key="1">
    <source>
        <dbReference type="SAM" id="Phobius"/>
    </source>
</evidence>
<feature type="signal peptide" evidence="2">
    <location>
        <begin position="1"/>
        <end position="15"/>
    </location>
</feature>
<keyword evidence="1" id="KW-0812">Transmembrane</keyword>
<evidence type="ECO:0000313" key="4">
    <source>
        <dbReference type="EMBL" id="KAF5370471.1"/>
    </source>
</evidence>
<feature type="transmembrane region" description="Helical" evidence="1">
    <location>
        <begin position="185"/>
        <end position="210"/>
    </location>
</feature>
<feature type="transmembrane region" description="Helical" evidence="1">
    <location>
        <begin position="115"/>
        <end position="136"/>
    </location>
</feature>
<dbReference type="PANTHER" id="PTHR40465:SF1">
    <property type="entry name" value="DUF6534 DOMAIN-CONTAINING PROTEIN"/>
    <property type="match status" value="1"/>
</dbReference>
<feature type="transmembrane region" description="Helical" evidence="1">
    <location>
        <begin position="148"/>
        <end position="173"/>
    </location>
</feature>
<feature type="domain" description="DUF6534" evidence="3">
    <location>
        <begin position="195"/>
        <end position="280"/>
    </location>
</feature>
<comment type="caution">
    <text evidence="4">The sequence shown here is derived from an EMBL/GenBank/DDBJ whole genome shotgun (WGS) entry which is preliminary data.</text>
</comment>
<proteinExistence type="predicted"/>
<dbReference type="Pfam" id="PF20152">
    <property type="entry name" value="DUF6534"/>
    <property type="match status" value="1"/>
</dbReference>
<reference evidence="4 5" key="1">
    <citation type="journal article" date="2020" name="ISME J.">
        <title>Uncovering the hidden diversity of litter-decomposition mechanisms in mushroom-forming fungi.</title>
        <authorList>
            <person name="Floudas D."/>
            <person name="Bentzer J."/>
            <person name="Ahren D."/>
            <person name="Johansson T."/>
            <person name="Persson P."/>
            <person name="Tunlid A."/>
        </authorList>
    </citation>
    <scope>NUCLEOTIDE SEQUENCE [LARGE SCALE GENOMIC DNA]</scope>
    <source>
        <strain evidence="4 5">CBS 661.87</strain>
    </source>
</reference>
<dbReference type="AlphaFoldDB" id="A0A8H5GSK5"/>
<dbReference type="PANTHER" id="PTHR40465">
    <property type="entry name" value="CHROMOSOME 1, WHOLE GENOME SHOTGUN SEQUENCE"/>
    <property type="match status" value="1"/>
</dbReference>
<keyword evidence="5" id="KW-1185">Reference proteome</keyword>
<keyword evidence="1" id="KW-0472">Membrane</keyword>
<feature type="transmembrane region" description="Helical" evidence="1">
    <location>
        <begin position="222"/>
        <end position="251"/>
    </location>
</feature>
<feature type="transmembrane region" description="Helical" evidence="1">
    <location>
        <begin position="257"/>
        <end position="276"/>
    </location>
</feature>
<accession>A0A8H5GSK5</accession>
<evidence type="ECO:0000259" key="3">
    <source>
        <dbReference type="Pfam" id="PF20152"/>
    </source>
</evidence>
<dbReference type="Proteomes" id="UP000565441">
    <property type="component" value="Unassembled WGS sequence"/>
</dbReference>
<evidence type="ECO:0000313" key="5">
    <source>
        <dbReference type="Proteomes" id="UP000565441"/>
    </source>
</evidence>
<name>A0A8H5GSK5_9AGAR</name>
<keyword evidence="1" id="KW-1133">Transmembrane helix</keyword>
<gene>
    <name evidence="4" type="ORF">D9615_009756</name>
</gene>